<protein>
    <submittedName>
        <fullName evidence="2">Uncharacterized protein</fullName>
    </submittedName>
</protein>
<dbReference type="AlphaFoldDB" id="A0A6A4SJZ0"/>
<dbReference type="Proteomes" id="UP000438429">
    <property type="component" value="Unassembled WGS sequence"/>
</dbReference>
<evidence type="ECO:0000313" key="3">
    <source>
        <dbReference type="Proteomes" id="UP000438429"/>
    </source>
</evidence>
<organism evidence="2 3">
    <name type="scientific">Scophthalmus maximus</name>
    <name type="common">Turbot</name>
    <name type="synonym">Psetta maxima</name>
    <dbReference type="NCBI Taxonomy" id="52904"/>
    <lineage>
        <taxon>Eukaryota</taxon>
        <taxon>Metazoa</taxon>
        <taxon>Chordata</taxon>
        <taxon>Craniata</taxon>
        <taxon>Vertebrata</taxon>
        <taxon>Euteleostomi</taxon>
        <taxon>Actinopterygii</taxon>
        <taxon>Neopterygii</taxon>
        <taxon>Teleostei</taxon>
        <taxon>Neoteleostei</taxon>
        <taxon>Acanthomorphata</taxon>
        <taxon>Carangaria</taxon>
        <taxon>Pleuronectiformes</taxon>
        <taxon>Pleuronectoidei</taxon>
        <taxon>Scophthalmidae</taxon>
        <taxon>Scophthalmus</taxon>
    </lineage>
</organism>
<evidence type="ECO:0000256" key="1">
    <source>
        <dbReference type="SAM" id="MobiDB-lite"/>
    </source>
</evidence>
<feature type="region of interest" description="Disordered" evidence="1">
    <location>
        <begin position="1"/>
        <end position="79"/>
    </location>
</feature>
<feature type="compositionally biased region" description="Gly residues" evidence="1">
    <location>
        <begin position="105"/>
        <end position="120"/>
    </location>
</feature>
<name>A0A6A4SJZ0_SCOMX</name>
<dbReference type="EMBL" id="VEVO01000013">
    <property type="protein sequence ID" value="KAF0032869.1"/>
    <property type="molecule type" value="Genomic_DNA"/>
</dbReference>
<accession>A0A6A4SJZ0</accession>
<feature type="compositionally biased region" description="Basic and acidic residues" evidence="1">
    <location>
        <begin position="45"/>
        <end position="57"/>
    </location>
</feature>
<gene>
    <name evidence="2" type="ORF">F2P81_015159</name>
</gene>
<feature type="region of interest" description="Disordered" evidence="1">
    <location>
        <begin position="94"/>
        <end position="120"/>
    </location>
</feature>
<proteinExistence type="predicted"/>
<reference evidence="2 3" key="1">
    <citation type="submission" date="2019-06" db="EMBL/GenBank/DDBJ databases">
        <title>Draft genomes of female and male turbot (Scophthalmus maximus).</title>
        <authorList>
            <person name="Xu H."/>
            <person name="Xu X.-W."/>
            <person name="Shao C."/>
            <person name="Chen S."/>
        </authorList>
    </citation>
    <scope>NUCLEOTIDE SEQUENCE [LARGE SCALE GENOMIC DNA]</scope>
    <source>
        <strain evidence="2">Ysfricsl-2016a</strain>
        <tissue evidence="2">Blood</tissue>
    </source>
</reference>
<sequence>MQREAQAYDNRGPSRHRGDIGESDSYPVTVVQDKCSSHAVFSKGSEQHSPDKYEHGITSRLTSPTRLPRRRATDDMSWDGNNWMRRLRARCRGGVLNLPSPERTTGGGGGSGGSSRGSAGCGCGRGASGSLLPTYGQRVPTLLHGSTRGIGLTSRLPPFREMYCKNPFFLDQPLKYAADKQSSCVTTVLVRSSGVSSQLESRLRLAPLGFIPASVTDGRAANRAYSETRS</sequence>
<comment type="caution">
    <text evidence="2">The sequence shown here is derived from an EMBL/GenBank/DDBJ whole genome shotgun (WGS) entry which is preliminary data.</text>
</comment>
<evidence type="ECO:0000313" key="2">
    <source>
        <dbReference type="EMBL" id="KAF0032869.1"/>
    </source>
</evidence>